<reference evidence="3 6" key="3">
    <citation type="submission" date="2017-11" db="EMBL/GenBank/DDBJ databases">
        <title>Complete genome sequence of Serratia sp. ATCC 39006 LacA.</title>
        <authorList>
            <person name="Hampton H.G."/>
            <person name="Jackson S.A."/>
            <person name="Jauregui R."/>
            <person name="Poulter G.T.M."/>
            <person name="Salmond G.P.C."/>
            <person name="Fineran P.C."/>
        </authorList>
    </citation>
    <scope>NUCLEOTIDE SEQUENCE [LARGE SCALE GENOMIC DNA]</scope>
    <source>
        <strain evidence="3 6">ATCC 39006</strain>
    </source>
</reference>
<dbReference type="Gene3D" id="2.40.160.40">
    <property type="entry name" value="monomeric porin ompg"/>
    <property type="match status" value="1"/>
</dbReference>
<accession>A0A2I5T8N6</accession>
<reference evidence="4" key="4">
    <citation type="submission" date="2017-11" db="EMBL/GenBank/DDBJ databases">
        <title>Complete genome sequence of Serratia sp. ATCC 39006.</title>
        <authorList>
            <person name="Hampton H.G."/>
            <person name="Jackson S.A."/>
            <person name="Jauregui R."/>
            <person name="Poulter G.T.M."/>
            <person name="Salmond G.P.C."/>
            <person name="Fineran P.C."/>
        </authorList>
    </citation>
    <scope>NUCLEOTIDE SEQUENCE</scope>
    <source>
        <strain evidence="4">ATCC 39006</strain>
    </source>
</reference>
<dbReference type="OrthoDB" id="5817226at2"/>
<organism evidence="4 5">
    <name type="scientific">Serratia sp. (strain ATCC 39006)</name>
    <name type="common">Prodigiosinella confusarubida</name>
    <dbReference type="NCBI Taxonomy" id="104623"/>
    <lineage>
        <taxon>Bacteria</taxon>
        <taxon>Pseudomonadati</taxon>
        <taxon>Pseudomonadota</taxon>
        <taxon>Gammaproteobacteria</taxon>
        <taxon>Enterobacterales</taxon>
        <taxon>Pectobacteriaceae</taxon>
        <taxon>Prodigiosinella</taxon>
    </lineage>
</organism>
<reference evidence="4" key="2">
    <citation type="submission" date="2013-09" db="EMBL/GenBank/DDBJ databases">
        <authorList>
            <person name="Wang G."/>
            <person name="Yang Y."/>
            <person name="Su Y."/>
        </authorList>
    </citation>
    <scope>NUCLEOTIDE SEQUENCE</scope>
    <source>
        <strain evidence="4">ATCC 39006</strain>
    </source>
</reference>
<dbReference type="InterPro" id="IPR053713">
    <property type="entry name" value="Bact_OM_Channel_sf"/>
</dbReference>
<dbReference type="GO" id="GO:0009279">
    <property type="term" value="C:cell outer membrane"/>
    <property type="evidence" value="ECO:0007669"/>
    <property type="project" value="TreeGrafter"/>
</dbReference>
<evidence type="ECO:0000313" key="6">
    <source>
        <dbReference type="Proteomes" id="UP000233778"/>
    </source>
</evidence>
<dbReference type="PANTHER" id="PTHR38105:SF5">
    <property type="entry name" value="OUTER MEMBRANE PROTEIN"/>
    <property type="match status" value="1"/>
</dbReference>
<sequence length="237" mass="27152">MKLKLLALAVTSLISVNALAVSIDYRHEWRDTAKGDQRDRLLISNRFANGFGLSSEVSWKQSSADSTPNKPFNEQVSNETEVIASYLYKFNQTFSLESGFSLVSGSTYRTYRPYLRGGVKFADDWTATLRYRPYYKRISGNIGSSSNTAENGYNITANVGYTFLKNYNISYEYDFKKINHAGAKSYDNHSYNADHQVKLSYKWDKNWKPYISLSNLADNGTSDHRQTRYRVGVVYTF</sequence>
<dbReference type="Proteomes" id="UP000233778">
    <property type="component" value="Chromosome"/>
</dbReference>
<dbReference type="KEGG" id="serq:CWC46_14610"/>
<evidence type="ECO:0000313" key="5">
    <source>
        <dbReference type="Proteomes" id="UP000017700"/>
    </source>
</evidence>
<dbReference type="InterPro" id="IPR009331">
    <property type="entry name" value="Oligogalacturonate-sp_porin"/>
</dbReference>
<keyword evidence="1 2" id="KW-0732">Signal</keyword>
<feature type="signal peptide" evidence="2">
    <location>
        <begin position="1"/>
        <end position="20"/>
    </location>
</feature>
<dbReference type="Pfam" id="PF06178">
    <property type="entry name" value="KdgM"/>
    <property type="match status" value="1"/>
</dbReference>
<dbReference type="Proteomes" id="UP000017700">
    <property type="component" value="Chromosome"/>
</dbReference>
<keyword evidence="5" id="KW-1185">Reference proteome</keyword>
<name>A0A2I5T8N6_SERS3</name>
<dbReference type="KEGG" id="sera:Ser39006_014615"/>
<evidence type="ECO:0000256" key="2">
    <source>
        <dbReference type="SAM" id="SignalP"/>
    </source>
</evidence>
<dbReference type="STRING" id="104623.Ser39006_02559"/>
<gene>
    <name evidence="3" type="ORF">CWC46_14610</name>
    <name evidence="4" type="ORF">Ser39006_014615</name>
</gene>
<protein>
    <submittedName>
        <fullName evidence="4">Porin</fullName>
    </submittedName>
</protein>
<dbReference type="EMBL" id="CP025085">
    <property type="protein sequence ID" value="AUH00933.1"/>
    <property type="molecule type" value="Genomic_DNA"/>
</dbReference>
<dbReference type="RefSeq" id="WP_021015822.1">
    <property type="nucleotide sequence ID" value="NZ_CP025084.1"/>
</dbReference>
<dbReference type="GO" id="GO:0015772">
    <property type="term" value="P:oligosaccharide transport"/>
    <property type="evidence" value="ECO:0007669"/>
    <property type="project" value="TreeGrafter"/>
</dbReference>
<dbReference type="SUPFAM" id="SSF56935">
    <property type="entry name" value="Porins"/>
    <property type="match status" value="1"/>
</dbReference>
<reference evidence="4 5" key="1">
    <citation type="journal article" date="2013" name="Genome Announc.">
        <title>Draft genome sequence of Serratia sp. strain ATCC 39006, a model bacterium for analysis of the biosynthesis and regulation of prodigiosin, a carbapenem, and gas vesicles.</title>
        <authorList>
            <person name="Fineran P.C."/>
            <person name="Iglesias Cans M.C."/>
            <person name="Ramsay J.P."/>
            <person name="Wilf N.M."/>
            <person name="Cossyleon D."/>
            <person name="McNeil M.B."/>
            <person name="Williamson N.R."/>
            <person name="Monson R.E."/>
            <person name="Becher S.A."/>
            <person name="Stanton J.A."/>
            <person name="Brugger K."/>
            <person name="Brown S.D."/>
            <person name="Salmond G.P."/>
        </authorList>
    </citation>
    <scope>NUCLEOTIDE SEQUENCE [LARGE SCALE GENOMIC DNA]</scope>
    <source>
        <strain evidence="4">ATCC 39006</strain>
        <strain evidence="5">ATCC 39006 / SC 11482</strain>
    </source>
</reference>
<feature type="chain" id="PRO_5036318109" evidence="2">
    <location>
        <begin position="21"/>
        <end position="237"/>
    </location>
</feature>
<dbReference type="PANTHER" id="PTHR38105">
    <property type="entry name" value="OUTER MEMBRANE PROTEIN-RELATED-RELATED"/>
    <property type="match status" value="1"/>
</dbReference>
<evidence type="ECO:0000256" key="1">
    <source>
        <dbReference type="ARBA" id="ARBA00022729"/>
    </source>
</evidence>
<dbReference type="AlphaFoldDB" id="A0A2I5T8N6"/>
<evidence type="ECO:0000313" key="3">
    <source>
        <dbReference type="EMBL" id="AUH00933.1"/>
    </source>
</evidence>
<dbReference type="EMBL" id="CP025084">
    <property type="protein sequence ID" value="AUH05254.1"/>
    <property type="molecule type" value="Genomic_DNA"/>
</dbReference>
<dbReference type="GO" id="GO:0015288">
    <property type="term" value="F:porin activity"/>
    <property type="evidence" value="ECO:0007669"/>
    <property type="project" value="TreeGrafter"/>
</dbReference>
<proteinExistence type="predicted"/>
<evidence type="ECO:0000313" key="4">
    <source>
        <dbReference type="EMBL" id="AUH05254.1"/>
    </source>
</evidence>